<dbReference type="EMBL" id="PHQY01000658">
    <property type="protein sequence ID" value="PJO42164.1"/>
    <property type="molecule type" value="Genomic_DNA"/>
</dbReference>
<proteinExistence type="predicted"/>
<dbReference type="Pfam" id="PF10991">
    <property type="entry name" value="Enc34_ssDNA-bd"/>
    <property type="match status" value="1"/>
</dbReference>
<dbReference type="AlphaFoldDB" id="A0A2M9Q257"/>
<dbReference type="Gene3D" id="2.40.50.140">
    <property type="entry name" value="Nucleic acid-binding proteins"/>
    <property type="match status" value="1"/>
</dbReference>
<reference evidence="1 2" key="1">
    <citation type="submission" date="2017-11" db="EMBL/GenBank/DDBJ databases">
        <title>Bacterial isolate from king chilli rhizosphere.</title>
        <authorList>
            <person name="Takhelmayum P."/>
            <person name="Sarangthem I."/>
        </authorList>
    </citation>
    <scope>NUCLEOTIDE SEQUENCE [LARGE SCALE GENOMIC DNA]</scope>
    <source>
        <strain evidence="2">t26</strain>
    </source>
</reference>
<evidence type="ECO:0000313" key="2">
    <source>
        <dbReference type="Proteomes" id="UP000232101"/>
    </source>
</evidence>
<dbReference type="Proteomes" id="UP000232101">
    <property type="component" value="Unassembled WGS sequence"/>
</dbReference>
<comment type="caution">
    <text evidence="1">The sequence shown here is derived from an EMBL/GenBank/DDBJ whole genome shotgun (WGS) entry which is preliminary data.</text>
</comment>
<name>A0A2M9Q257_9BACI</name>
<dbReference type="InterPro" id="IPR022595">
    <property type="entry name" value="Enc34_ssDNA-bd"/>
</dbReference>
<organism evidence="1 2">
    <name type="scientific">Lysinibacillus xylanilyticus</name>
    <dbReference type="NCBI Taxonomy" id="582475"/>
    <lineage>
        <taxon>Bacteria</taxon>
        <taxon>Bacillati</taxon>
        <taxon>Bacillota</taxon>
        <taxon>Bacilli</taxon>
        <taxon>Bacillales</taxon>
        <taxon>Bacillaceae</taxon>
        <taxon>Lysinibacillus</taxon>
    </lineage>
</organism>
<sequence>MNFYPFNANGNRGIAAGIQNLFKTHHGELLAGGASAESDFADVVDNDFDEGEGLLD</sequence>
<evidence type="ECO:0000313" key="1">
    <source>
        <dbReference type="EMBL" id="PJO42164.1"/>
    </source>
</evidence>
<gene>
    <name evidence="1" type="ORF">CWD94_19250</name>
</gene>
<dbReference type="RefSeq" id="WP_100544501.1">
    <property type="nucleotide sequence ID" value="NZ_CP158849.1"/>
</dbReference>
<dbReference type="InterPro" id="IPR012340">
    <property type="entry name" value="NA-bd_OB-fold"/>
</dbReference>
<protein>
    <submittedName>
        <fullName evidence="1">Uncharacterized protein</fullName>
    </submittedName>
</protein>
<accession>A0A2M9Q257</accession>